<evidence type="ECO:0000256" key="1">
    <source>
        <dbReference type="SAM" id="Phobius"/>
    </source>
</evidence>
<proteinExistence type="predicted"/>
<sequence>MGEQEPLLTRKEIRAMKAKDKKTAREKLQATEKEFEAKQKKISKFFKRERKELKPVTKSRTEENEKVKERGSILNKLIIIVALLLVIMVLAIFYL</sequence>
<dbReference type="Proteomes" id="UP000287101">
    <property type="component" value="Unassembled WGS sequence"/>
</dbReference>
<name>A0A430A6A2_9ENTE</name>
<organism evidence="2 3">
    <name type="scientific">Vagococcus fessus</name>
    <dbReference type="NCBI Taxonomy" id="120370"/>
    <lineage>
        <taxon>Bacteria</taxon>
        <taxon>Bacillati</taxon>
        <taxon>Bacillota</taxon>
        <taxon>Bacilli</taxon>
        <taxon>Lactobacillales</taxon>
        <taxon>Enterococcaceae</taxon>
        <taxon>Vagococcus</taxon>
    </lineage>
</organism>
<keyword evidence="3" id="KW-1185">Reference proteome</keyword>
<dbReference type="NCBIfam" id="NF038277">
    <property type="entry name" value="accessory_MacP"/>
    <property type="match status" value="1"/>
</dbReference>
<dbReference type="EMBL" id="NGJY01000003">
    <property type="protein sequence ID" value="RSU02388.1"/>
    <property type="molecule type" value="Genomic_DNA"/>
</dbReference>
<dbReference type="RefSeq" id="WP_126831996.1">
    <property type="nucleotide sequence ID" value="NZ_CBCRYB010000009.1"/>
</dbReference>
<dbReference type="Pfam" id="PF26336">
    <property type="entry name" value="MacP_activator"/>
    <property type="match status" value="1"/>
</dbReference>
<feature type="transmembrane region" description="Helical" evidence="1">
    <location>
        <begin position="73"/>
        <end position="94"/>
    </location>
</feature>
<evidence type="ECO:0000313" key="3">
    <source>
        <dbReference type="Proteomes" id="UP000287101"/>
    </source>
</evidence>
<keyword evidence="1" id="KW-0472">Membrane</keyword>
<reference evidence="2 3" key="1">
    <citation type="submission" date="2017-05" db="EMBL/GenBank/DDBJ databases">
        <title>Vagococcus spp. assemblies.</title>
        <authorList>
            <person name="Gulvik C.A."/>
        </authorList>
    </citation>
    <scope>NUCLEOTIDE SEQUENCE [LARGE SCALE GENOMIC DNA]</scope>
    <source>
        <strain evidence="2 3">CCUG 41755</strain>
    </source>
</reference>
<keyword evidence="1" id="KW-1133">Transmembrane helix</keyword>
<dbReference type="OrthoDB" id="2200500at2"/>
<keyword evidence="1" id="KW-0812">Transmembrane</keyword>
<evidence type="ECO:0000313" key="2">
    <source>
        <dbReference type="EMBL" id="RSU02388.1"/>
    </source>
</evidence>
<comment type="caution">
    <text evidence="2">The sequence shown here is derived from an EMBL/GenBank/DDBJ whole genome shotgun (WGS) entry which is preliminary data.</text>
</comment>
<dbReference type="AlphaFoldDB" id="A0A430A6A2"/>
<dbReference type="InterPro" id="IPR047752">
    <property type="entry name" value="MacP"/>
</dbReference>
<accession>A0A430A6A2</accession>
<gene>
    <name evidence="2" type="ORF">CBF31_08440</name>
</gene>
<protein>
    <submittedName>
        <fullName evidence="2">Uncharacterized protein</fullName>
    </submittedName>
</protein>